<proteinExistence type="predicted"/>
<evidence type="ECO:0000256" key="1">
    <source>
        <dbReference type="SAM" id="MobiDB-lite"/>
    </source>
</evidence>
<keyword evidence="4" id="KW-1185">Reference proteome</keyword>
<reference evidence="3 4" key="2">
    <citation type="submission" date="2024-05" db="EMBL/GenBank/DDBJ databases">
        <authorList>
            <person name="Chen Y."/>
            <person name="Shah S."/>
            <person name="Dougan E. K."/>
            <person name="Thang M."/>
            <person name="Chan C."/>
        </authorList>
    </citation>
    <scope>NUCLEOTIDE SEQUENCE [LARGE SCALE GENOMIC DNA]</scope>
</reference>
<protein>
    <submittedName>
        <fullName evidence="3">Ubiquitinyl hydrolase 1</fullName>
    </submittedName>
</protein>
<organism evidence="2">
    <name type="scientific">Cladocopium goreaui</name>
    <dbReference type="NCBI Taxonomy" id="2562237"/>
    <lineage>
        <taxon>Eukaryota</taxon>
        <taxon>Sar</taxon>
        <taxon>Alveolata</taxon>
        <taxon>Dinophyceae</taxon>
        <taxon>Suessiales</taxon>
        <taxon>Symbiodiniaceae</taxon>
        <taxon>Cladocopium</taxon>
    </lineage>
</organism>
<gene>
    <name evidence="2" type="ORF">C1SCF055_LOCUS2978</name>
</gene>
<name>A0A9P1BJJ9_9DINO</name>
<accession>A0A9P1BJJ9</accession>
<dbReference type="EMBL" id="CAMXCT020000145">
    <property type="protein sequence ID" value="CAL1127964.1"/>
    <property type="molecule type" value="Genomic_DNA"/>
</dbReference>
<dbReference type="InterPro" id="IPR036770">
    <property type="entry name" value="Ankyrin_rpt-contain_sf"/>
</dbReference>
<dbReference type="SUPFAM" id="SSF63829">
    <property type="entry name" value="Calcium-dependent phosphotriesterase"/>
    <property type="match status" value="1"/>
</dbReference>
<comment type="caution">
    <text evidence="2">The sequence shown here is derived from an EMBL/GenBank/DDBJ whole genome shotgun (WGS) entry which is preliminary data.</text>
</comment>
<dbReference type="EMBL" id="CAMXCT030000145">
    <property type="protein sequence ID" value="CAL4761901.1"/>
    <property type="molecule type" value="Genomic_DNA"/>
</dbReference>
<dbReference type="OrthoDB" id="410307at2759"/>
<evidence type="ECO:0000313" key="3">
    <source>
        <dbReference type="EMBL" id="CAL4761901.1"/>
    </source>
</evidence>
<reference evidence="2" key="1">
    <citation type="submission" date="2022-10" db="EMBL/GenBank/DDBJ databases">
        <authorList>
            <person name="Chen Y."/>
            <person name="Dougan E. K."/>
            <person name="Chan C."/>
            <person name="Rhodes N."/>
            <person name="Thang M."/>
        </authorList>
    </citation>
    <scope>NUCLEOTIDE SEQUENCE</scope>
</reference>
<dbReference type="Proteomes" id="UP001152797">
    <property type="component" value="Unassembled WGS sequence"/>
</dbReference>
<sequence length="1581" mass="173250">MIFSFDKTMTCSAGDTALVEQIGLCLGLDAARREAPLLLTGERSELFELFPELAWFRDTVFLWKMLLLPECQCPVVQKWSASDSLLKWHYRKGRFEVVGFGTNLTPEVNGKPTGFLRGVLRWFGQYESDKKSLSRASPSVLTGDPSQQLATEDDVLFLKQLPTFNGDFPGSFAKHQPTFKHSVMDDWDPFADPADAPPAPARPAPVAVPVAVDAVPVEEATGDIPDLPSLAELEQQLQKAQLESCPELVQAAFAGDEAKVQELLKGGADPNTIWLREERLKGSDGCCQCAISWEEYTAPIAACMELKTEICELLLLHDQTDMNVVCCGLHEFGPYKHFTVLDMAKQVQSPLMEKLLARGAKPAAKCPTPPWPREPRGADDSDDALLAAAALPARPSANGAGPYAELLDAMQQNRCKSLELRQRLFKQMMLEWHPDKRPASERSLATAALGAADVELLLSYLTAPYLRIPLLLGFFTDRHRASALREPQLQVVLDAALFELAPSVVGGTSKATPLRPGQWQSPTDLLKSPPDTVPAADRRHLATAAGLLFNELMRSPQAVVHAVLCLLQVAIEKDVGRPESANDGLILYVIRLATRIESYLAFLVSHGRRGAYLERSGASYDAFVRSLAGPQDDALLMELQAAHREIRTQLQGDVLRMLKDWLRYTSKRPPGKFLAAACRIHAHVALIFKNVPELDTAAVSGFLSAQAFLNINHRLEDTSASSGEAGCLGVGEVELFDAFESRRSRITLWLREDAARASLVLRMVEQAVTNRGRASSEASAEEWAELRPGDFVPKKHLPSESWFSSQSGEAFHEWMLRTTQGGAAGRQVSINLGQYGTKRDGLELLPSWAVCSPDYLEAFGRSDVHCVEREVAAKRDWKDLVGHAGFSIQRWHPQEHEDPHAQVSGSVEAWALQLLQPVLSALPGLNDFELRMRCQVPPDANELWLTALRADGTKSRKELRVQRQPAVVEVYNILEHGRHFYRTMVFTSDTSWSFHVPSAGQRLLRNAGSFAWSVAAGDADAAVGSSASNHFSVLVLRNSQIHLPRRFLRGLLPDALLQRYRFWRCRGSNSAGKGGVGEIEGEEVIPSKDEATSLRIQLMRAAEGTTARVERRPVEEPNAAPEVLVNLRQGNGLTKILARLENLSHILVWAGLSLRVELPRLRLSFTAQKQRMAHWRLKQRPVKGAWLGAPQIPSPFPDFSLSSGAAGRALADAVGCGKPTAPGVCMGRDKWLGGELGEDGNVYGIPGSASRVLKIVPSTDEVELTGPEMLGKFKWLRGIVVDDYIYGVPTNCPQVLQISCCTGQVDLVGPVFKGDWKWHGGVFCPEDRCIYAIPCNAESVLKISCCQSGAEVSTIAAGSPALKGRCKWYGGLLGDDGCIYGIPNCAESVLKIDPRLQDVQTIGPKFGDGGQKWHGGVVGKDGCIYGIPSHADVVLKIEPHSGAVRTIGKSIESGKWRPNGKYKYGGGVVADDGTIYCFPSDADYVLKIQPETEEVVTIGPAFEGHNKWQNGFVGRDGNVYAIPCNAPGVLQIMCHSDEVKMIPIDMENPMLQDKWEGGVVANGVMYCMPQNAKRVLKIAPQ</sequence>
<evidence type="ECO:0000313" key="4">
    <source>
        <dbReference type="Proteomes" id="UP001152797"/>
    </source>
</evidence>
<evidence type="ECO:0000313" key="2">
    <source>
        <dbReference type="EMBL" id="CAI3974589.1"/>
    </source>
</evidence>
<feature type="region of interest" description="Disordered" evidence="1">
    <location>
        <begin position="509"/>
        <end position="532"/>
    </location>
</feature>
<dbReference type="EMBL" id="CAMXCT010000145">
    <property type="protein sequence ID" value="CAI3974589.1"/>
    <property type="molecule type" value="Genomic_DNA"/>
</dbReference>
<keyword evidence="3" id="KW-0378">Hydrolase</keyword>
<dbReference type="Gene3D" id="1.25.40.20">
    <property type="entry name" value="Ankyrin repeat-containing domain"/>
    <property type="match status" value="1"/>
</dbReference>
<dbReference type="GO" id="GO:0016787">
    <property type="term" value="F:hydrolase activity"/>
    <property type="evidence" value="ECO:0007669"/>
    <property type="project" value="UniProtKB-KW"/>
</dbReference>